<evidence type="ECO:0000256" key="1">
    <source>
        <dbReference type="SAM" id="Coils"/>
    </source>
</evidence>
<feature type="compositionally biased region" description="Basic and acidic residues" evidence="2">
    <location>
        <begin position="982"/>
        <end position="998"/>
    </location>
</feature>
<keyword evidence="1" id="KW-0175">Coiled coil</keyword>
<keyword evidence="5" id="KW-1185">Reference proteome</keyword>
<evidence type="ECO:0000313" key="5">
    <source>
        <dbReference type="Proteomes" id="UP000186817"/>
    </source>
</evidence>
<feature type="coiled-coil region" evidence="1">
    <location>
        <begin position="367"/>
        <end position="394"/>
    </location>
</feature>
<reference evidence="4 5" key="1">
    <citation type="submission" date="2016-02" db="EMBL/GenBank/DDBJ databases">
        <title>Genome analysis of coral dinoflagellate symbionts highlights evolutionary adaptations to a symbiotic lifestyle.</title>
        <authorList>
            <person name="Aranda M."/>
            <person name="Li Y."/>
            <person name="Liew Y.J."/>
            <person name="Baumgarten S."/>
            <person name="Simakov O."/>
            <person name="Wilson M."/>
            <person name="Piel J."/>
            <person name="Ashoor H."/>
            <person name="Bougouffa S."/>
            <person name="Bajic V.B."/>
            <person name="Ryu T."/>
            <person name="Ravasi T."/>
            <person name="Bayer T."/>
            <person name="Micklem G."/>
            <person name="Kim H."/>
            <person name="Bhak J."/>
            <person name="Lajeunesse T.C."/>
            <person name="Voolstra C.R."/>
        </authorList>
    </citation>
    <scope>NUCLEOTIDE SEQUENCE [LARGE SCALE GENOMIC DNA]</scope>
    <source>
        <strain evidence="4 5">CCMP2467</strain>
    </source>
</reference>
<gene>
    <name evidence="4" type="ORF">AK812_SmicGene32570</name>
</gene>
<dbReference type="GO" id="GO:0016020">
    <property type="term" value="C:membrane"/>
    <property type="evidence" value="ECO:0007669"/>
    <property type="project" value="TreeGrafter"/>
</dbReference>
<dbReference type="InterPro" id="IPR027417">
    <property type="entry name" value="P-loop_NTPase"/>
</dbReference>
<evidence type="ECO:0000259" key="3">
    <source>
        <dbReference type="Pfam" id="PF00350"/>
    </source>
</evidence>
<dbReference type="Gene3D" id="3.40.50.300">
    <property type="entry name" value="P-loop containing nucleotide triphosphate hydrolases"/>
    <property type="match status" value="1"/>
</dbReference>
<feature type="compositionally biased region" description="Low complexity" evidence="2">
    <location>
        <begin position="665"/>
        <end position="676"/>
    </location>
</feature>
<dbReference type="OrthoDB" id="438938at2759"/>
<dbReference type="EMBL" id="LSRX01000921">
    <property type="protein sequence ID" value="OLP86332.1"/>
    <property type="molecule type" value="Genomic_DNA"/>
</dbReference>
<name>A0A1Q9CTR8_SYMMI</name>
<dbReference type="GO" id="GO:0005737">
    <property type="term" value="C:cytoplasm"/>
    <property type="evidence" value="ECO:0007669"/>
    <property type="project" value="TreeGrafter"/>
</dbReference>
<dbReference type="GO" id="GO:0008017">
    <property type="term" value="F:microtubule binding"/>
    <property type="evidence" value="ECO:0007669"/>
    <property type="project" value="TreeGrafter"/>
</dbReference>
<organism evidence="4 5">
    <name type="scientific">Symbiodinium microadriaticum</name>
    <name type="common">Dinoflagellate</name>
    <name type="synonym">Zooxanthella microadriatica</name>
    <dbReference type="NCBI Taxonomy" id="2951"/>
    <lineage>
        <taxon>Eukaryota</taxon>
        <taxon>Sar</taxon>
        <taxon>Alveolata</taxon>
        <taxon>Dinophyceae</taxon>
        <taxon>Suessiales</taxon>
        <taxon>Symbiodiniaceae</taxon>
        <taxon>Symbiodinium</taxon>
    </lineage>
</organism>
<comment type="caution">
    <text evidence="4">The sequence shown here is derived from an EMBL/GenBank/DDBJ whole genome shotgun (WGS) entry which is preliminary data.</text>
</comment>
<accession>A0A1Q9CTR8</accession>
<evidence type="ECO:0000313" key="4">
    <source>
        <dbReference type="EMBL" id="OLP86332.1"/>
    </source>
</evidence>
<dbReference type="SUPFAM" id="SSF52540">
    <property type="entry name" value="P-loop containing nucleoside triphosphate hydrolases"/>
    <property type="match status" value="1"/>
</dbReference>
<dbReference type="GO" id="GO:0005874">
    <property type="term" value="C:microtubule"/>
    <property type="evidence" value="ECO:0007669"/>
    <property type="project" value="TreeGrafter"/>
</dbReference>
<dbReference type="Proteomes" id="UP000186817">
    <property type="component" value="Unassembled WGS sequence"/>
</dbReference>
<dbReference type="PANTHER" id="PTHR11566">
    <property type="entry name" value="DYNAMIN"/>
    <property type="match status" value="1"/>
</dbReference>
<feature type="domain" description="Dynamin N-terminal" evidence="3">
    <location>
        <begin position="94"/>
        <end position="244"/>
    </location>
</feature>
<dbReference type="PANTHER" id="PTHR11566:SF169">
    <property type="entry name" value="DYNAMIN-LIKE PROTEIN C"/>
    <property type="match status" value="1"/>
</dbReference>
<dbReference type="InterPro" id="IPR045063">
    <property type="entry name" value="Dynamin_N"/>
</dbReference>
<feature type="region of interest" description="Disordered" evidence="2">
    <location>
        <begin position="978"/>
        <end position="1009"/>
    </location>
</feature>
<sequence length="1335" mass="150824">MHRFAQVEHYCIYDVSLRRGAEIGVSEDAQINCCAPVHWDSRGAKPDFAILIGHLGCTKPIRGYARLPGGNTLHDLLDVNSRLKGQHIVRILTLVVFGVQSSGKTSFIEALLKFPVGYTHRSTGTRCPVRYILRNSPTATWTVGGMVCDTREDVRKCVSDYMKQLATSNKFENNPLKVEIFEPARIDMDITDLPGLKDKNEPDAEEIRAITVSYLTSDDVFPVVLCKAEKSHETQLDLDSLSELGLDPKKALIVANYFNKQIGDFSAVSELNTYCSGYQAKYPQIRFVMLQPQDGINKDGMKFQELSDYYENLAEKEKQALDQHVERMEKDVRLKPSVTKNIGVTSAFDFMHAQLHRWMQDNRDRIRDALQERRRQLQDEMAALEAALGEGEDVRKLWRYYILDFQRVLSAIYEAKQIHVRDVHDTSRYGKGMDWAFTTDDLEVGRTFQEVEQLIPDSDRKAWTMDYEALEEQLQGTHTGRLLGWRLAAHAGFARLLHVVGYMIMRHGLRPLSLSEMYSKNAHDNSGLTHTFNKHAVLKQLVVEKMFDLQNLMQAALSHVEALYKAPVEAVQEIVQRSHPSVMSHHAFRARLSEVFGQLLVDKLEAAKAVLHHLIKQKTSFFGVDLTSRLIALVALAPLRQDVFQQKPSVFENEIQMENDEKGSGESASTTASSNSQKNLHQTRDVSHRHSTSTSDSAVPARYHPHREAVLSVKRALHKTRSQFCTIDFIEGGLQDLSPEEYRTLDEKEFNNDAEQYFYVLKGLLVLEVESTLHTHLFGFLQSDLATSVGKQMLEVVDGLTDDEVKELKGDDDDSRHRLEELKPQCEVLEEALKKLGGTGADAPSAGTKSNPYTSANVPTAVINGELTCNGMDLSKIAGYPAWNRTFWSHARAEVAQAFDIQESQVDVCKCGNHSIGFCLKLRGDNLPMKKQKMEEKIAKHSRGVIMSRCADTYVRALGLDENMKTVVGTVHAATVSGSSHKVQEERKKAKDEAKEQTEQAQKAEGTAQRRPFQFVVKWIGARNFHLHHARAVNRRGHNRFLLGCFSTAMACFDELPNGLIVFQAVALAETRVQLYQAVQQDAAEDTKRKREFWDHLSEQTLEVDSPYSLIIVGDLNARLDKDIDPTGVHVGSETWGKRLSIDSPERDNAVYLLEFLQSFDMKLPQTFMSSSPARKVTYKETSCTDHLLRDPEVMNWTTLDYVISNLSPSFEITDLGSIPGNELADQMARAGKSFQEVYQEIRQVGKATGPDGIPAELIKRAPYVVQTFILSHYNKCLRTGSIPDAWLLSEVVMLVKDARKDTLSLDNYRPISLTDVFYKLYVNRRLSQFTYCVG</sequence>
<evidence type="ECO:0000256" key="2">
    <source>
        <dbReference type="SAM" id="MobiDB-lite"/>
    </source>
</evidence>
<proteinExistence type="predicted"/>
<dbReference type="GO" id="GO:0003924">
    <property type="term" value="F:GTPase activity"/>
    <property type="evidence" value="ECO:0007669"/>
    <property type="project" value="TreeGrafter"/>
</dbReference>
<dbReference type="InterPro" id="IPR022812">
    <property type="entry name" value="Dynamin"/>
</dbReference>
<feature type="region of interest" description="Disordered" evidence="2">
    <location>
        <begin position="658"/>
        <end position="701"/>
    </location>
</feature>
<dbReference type="Pfam" id="PF00350">
    <property type="entry name" value="Dynamin_N"/>
    <property type="match status" value="1"/>
</dbReference>
<protein>
    <recommendedName>
        <fullName evidence="3">Dynamin N-terminal domain-containing protein</fullName>
    </recommendedName>
</protein>